<comment type="caution">
    <text evidence="2">The sequence shown here is derived from an EMBL/GenBank/DDBJ whole genome shotgun (WGS) entry which is preliminary data.</text>
</comment>
<dbReference type="AlphaFoldDB" id="A0A1E5Q3U3"/>
<keyword evidence="3" id="KW-1185">Reference proteome</keyword>
<evidence type="ECO:0000313" key="3">
    <source>
        <dbReference type="Proteomes" id="UP000095347"/>
    </source>
</evidence>
<dbReference type="Proteomes" id="UP000095347">
    <property type="component" value="Unassembled WGS sequence"/>
</dbReference>
<sequence>MDIDEFLTEENSDTTSKYLSGRIGMKIIDGETRKQGTSINNRAYARALKRDRIADLEAKLAEVKDSINKLEQERKQRTEIADEYARRFNECTQNRADNNRQ</sequence>
<feature type="coiled-coil region" evidence="1">
    <location>
        <begin position="46"/>
        <end position="87"/>
    </location>
</feature>
<name>A0A1E5Q3U3_9PROT</name>
<organism evidence="2 3">
    <name type="scientific">Magnetovibrio blakemorei</name>
    <dbReference type="NCBI Taxonomy" id="28181"/>
    <lineage>
        <taxon>Bacteria</taxon>
        <taxon>Pseudomonadati</taxon>
        <taxon>Pseudomonadota</taxon>
        <taxon>Alphaproteobacteria</taxon>
        <taxon>Rhodospirillales</taxon>
        <taxon>Magnetovibrionaceae</taxon>
        <taxon>Magnetovibrio</taxon>
    </lineage>
</organism>
<dbReference type="RefSeq" id="WP_069959337.1">
    <property type="nucleotide sequence ID" value="NZ_MCGG01000074.1"/>
</dbReference>
<accession>A0A1E5Q3U3</accession>
<keyword evidence="1" id="KW-0175">Coiled coil</keyword>
<evidence type="ECO:0000313" key="2">
    <source>
        <dbReference type="EMBL" id="OEJ64244.1"/>
    </source>
</evidence>
<proteinExistence type="predicted"/>
<reference evidence="3" key="1">
    <citation type="submission" date="2016-07" db="EMBL/GenBank/DDBJ databases">
        <authorList>
            <person name="Florea S."/>
            <person name="Webb J.S."/>
            <person name="Jaromczyk J."/>
            <person name="Schardl C.L."/>
        </authorList>
    </citation>
    <scope>NUCLEOTIDE SEQUENCE [LARGE SCALE GENOMIC DNA]</scope>
    <source>
        <strain evidence="3">MV-1</strain>
    </source>
</reference>
<protein>
    <submittedName>
        <fullName evidence="2">Uncharacterized protein</fullName>
    </submittedName>
</protein>
<gene>
    <name evidence="2" type="ORF">BEN30_16885</name>
</gene>
<dbReference type="EMBL" id="MCGG01000074">
    <property type="protein sequence ID" value="OEJ64244.1"/>
    <property type="molecule type" value="Genomic_DNA"/>
</dbReference>
<evidence type="ECO:0000256" key="1">
    <source>
        <dbReference type="SAM" id="Coils"/>
    </source>
</evidence>